<keyword evidence="1" id="KW-1133">Transmembrane helix</keyword>
<proteinExistence type="predicted"/>
<dbReference type="OrthoDB" id="283083at2"/>
<protein>
    <recommendedName>
        <fullName evidence="4">DUF4381 domain-containing protein</fullName>
    </recommendedName>
</protein>
<evidence type="ECO:0000313" key="3">
    <source>
        <dbReference type="Proteomes" id="UP000198816"/>
    </source>
</evidence>
<dbReference type="AlphaFoldDB" id="A0A1H2ZNG5"/>
<feature type="transmembrane region" description="Helical" evidence="1">
    <location>
        <begin position="31"/>
        <end position="47"/>
    </location>
</feature>
<evidence type="ECO:0008006" key="4">
    <source>
        <dbReference type="Google" id="ProtNLM"/>
    </source>
</evidence>
<dbReference type="EMBL" id="FNNZ01000016">
    <property type="protein sequence ID" value="SDX18528.1"/>
    <property type="molecule type" value="Genomic_DNA"/>
</dbReference>
<evidence type="ECO:0000313" key="2">
    <source>
        <dbReference type="EMBL" id="SDX18528.1"/>
    </source>
</evidence>
<dbReference type="STRING" id="1058.SAMN05421783_11671"/>
<sequence length="208" mass="23310">MDPILPPSPPIAMLRDIHDIPPIHWWPPAPGWWLLAIALTLLVIFVWRSRARISLRIPIPGITLGTWRWEAAAALRDLRRRAGKGQDAKQILGELSELLRRIAMARLGRPVCAGLTGTAWLDWLAAQDPNGFPWPERGRVLIDAPYAPADALRSRVGAKDLLSLIDAAFAWVEVRDAPQGRRHGLSQRAIQGLTRRLPWRRARGNARA</sequence>
<evidence type="ECO:0000256" key="1">
    <source>
        <dbReference type="SAM" id="Phobius"/>
    </source>
</evidence>
<gene>
    <name evidence="2" type="ORF">SAMN05421783_11671</name>
</gene>
<dbReference type="InterPro" id="IPR025489">
    <property type="entry name" value="DUF4381"/>
</dbReference>
<name>A0A1H2ZNG5_THIRO</name>
<dbReference type="RefSeq" id="WP_093034538.1">
    <property type="nucleotide sequence ID" value="NZ_FNNZ01000016.1"/>
</dbReference>
<dbReference type="Proteomes" id="UP000198816">
    <property type="component" value="Unassembled WGS sequence"/>
</dbReference>
<accession>A0A1H2ZNG5</accession>
<organism evidence="2 3">
    <name type="scientific">Thiocapsa roseopersicina</name>
    <dbReference type="NCBI Taxonomy" id="1058"/>
    <lineage>
        <taxon>Bacteria</taxon>
        <taxon>Pseudomonadati</taxon>
        <taxon>Pseudomonadota</taxon>
        <taxon>Gammaproteobacteria</taxon>
        <taxon>Chromatiales</taxon>
        <taxon>Chromatiaceae</taxon>
        <taxon>Thiocapsa</taxon>
    </lineage>
</organism>
<keyword evidence="3" id="KW-1185">Reference proteome</keyword>
<keyword evidence="1" id="KW-0812">Transmembrane</keyword>
<reference evidence="3" key="1">
    <citation type="submission" date="2016-10" db="EMBL/GenBank/DDBJ databases">
        <authorList>
            <person name="Varghese N."/>
            <person name="Submissions S."/>
        </authorList>
    </citation>
    <scope>NUCLEOTIDE SEQUENCE [LARGE SCALE GENOMIC DNA]</scope>
    <source>
        <strain evidence="3">DSM 217</strain>
    </source>
</reference>
<dbReference type="Pfam" id="PF14316">
    <property type="entry name" value="DUF4381"/>
    <property type="match status" value="1"/>
</dbReference>
<keyword evidence="1" id="KW-0472">Membrane</keyword>